<dbReference type="InterPro" id="IPR050266">
    <property type="entry name" value="AB_hydrolase_sf"/>
</dbReference>
<dbReference type="PANTHER" id="PTHR43798:SF33">
    <property type="entry name" value="HYDROLASE, PUTATIVE (AFU_ORTHOLOGUE AFUA_2G14860)-RELATED"/>
    <property type="match status" value="1"/>
</dbReference>
<organism evidence="2 3">
    <name type="scientific">candidate division WWE3 bacterium CG06_land_8_20_14_3_00_42_16</name>
    <dbReference type="NCBI Taxonomy" id="1975083"/>
    <lineage>
        <taxon>Bacteria</taxon>
        <taxon>Katanobacteria</taxon>
    </lineage>
</organism>
<dbReference type="PANTHER" id="PTHR43798">
    <property type="entry name" value="MONOACYLGLYCEROL LIPASE"/>
    <property type="match status" value="1"/>
</dbReference>
<evidence type="ECO:0000259" key="1">
    <source>
        <dbReference type="Pfam" id="PF00561"/>
    </source>
</evidence>
<dbReference type="Pfam" id="PF00561">
    <property type="entry name" value="Abhydrolase_1"/>
    <property type="match status" value="1"/>
</dbReference>
<feature type="domain" description="AB hydrolase-1" evidence="1">
    <location>
        <begin position="22"/>
        <end position="242"/>
    </location>
</feature>
<gene>
    <name evidence="2" type="ORF">COS81_00820</name>
</gene>
<proteinExistence type="predicted"/>
<reference evidence="3" key="1">
    <citation type="submission" date="2017-09" db="EMBL/GenBank/DDBJ databases">
        <title>Depth-based differentiation of microbial function through sediment-hosted aquifers and enrichment of novel symbionts in the deep terrestrial subsurface.</title>
        <authorList>
            <person name="Probst A.J."/>
            <person name="Ladd B."/>
            <person name="Jarett J.K."/>
            <person name="Geller-Mcgrath D.E."/>
            <person name="Sieber C.M.K."/>
            <person name="Emerson J.B."/>
            <person name="Anantharaman K."/>
            <person name="Thomas B.C."/>
            <person name="Malmstrom R."/>
            <person name="Stieglmeier M."/>
            <person name="Klingl A."/>
            <person name="Woyke T."/>
            <person name="Ryan C.M."/>
            <person name="Banfield J.F."/>
        </authorList>
    </citation>
    <scope>NUCLEOTIDE SEQUENCE [LARGE SCALE GENOMIC DNA]</scope>
</reference>
<dbReference type="GO" id="GO:0016020">
    <property type="term" value="C:membrane"/>
    <property type="evidence" value="ECO:0007669"/>
    <property type="project" value="TreeGrafter"/>
</dbReference>
<evidence type="ECO:0000313" key="2">
    <source>
        <dbReference type="EMBL" id="PIU69229.1"/>
    </source>
</evidence>
<sequence>MTDAKIDLELAEIHTISFGRGKPLVLLPGFPFPASIFLLLEPYLAPNFAVTALDLPGWMGKSKFKTPDKKGVSDYVNILKELLDKIYPDQKINLCGVSAGGTLALLLAYSYPEKIDKIIVQSSPYCGRTVENRFKKLYYMAKIANNYPISAFLIKRLYKYILYVQLHGIINRIALNQIEKEVKISFQNLDLHSAQFGIEYLKSDFTQYFKKIIHETVVIGCGKDDIVPASLMKTLAFEILPKAKYIDSHG</sequence>
<dbReference type="PRINTS" id="PR00111">
    <property type="entry name" value="ABHYDROLASE"/>
</dbReference>
<dbReference type="Proteomes" id="UP000229916">
    <property type="component" value="Unassembled WGS sequence"/>
</dbReference>
<protein>
    <recommendedName>
        <fullName evidence="1">AB hydrolase-1 domain-containing protein</fullName>
    </recommendedName>
</protein>
<dbReference type="AlphaFoldDB" id="A0A2M7AP91"/>
<dbReference type="Gene3D" id="3.40.50.1820">
    <property type="entry name" value="alpha/beta hydrolase"/>
    <property type="match status" value="1"/>
</dbReference>
<accession>A0A2M7AP91</accession>
<name>A0A2M7AP91_UNCKA</name>
<evidence type="ECO:0000313" key="3">
    <source>
        <dbReference type="Proteomes" id="UP000229916"/>
    </source>
</evidence>
<comment type="caution">
    <text evidence="2">The sequence shown here is derived from an EMBL/GenBank/DDBJ whole genome shotgun (WGS) entry which is preliminary data.</text>
</comment>
<dbReference type="SUPFAM" id="SSF53474">
    <property type="entry name" value="alpha/beta-Hydrolases"/>
    <property type="match status" value="1"/>
</dbReference>
<dbReference type="EMBL" id="PEWD01000016">
    <property type="protein sequence ID" value="PIU69229.1"/>
    <property type="molecule type" value="Genomic_DNA"/>
</dbReference>
<dbReference type="InterPro" id="IPR000073">
    <property type="entry name" value="AB_hydrolase_1"/>
</dbReference>
<dbReference type="InterPro" id="IPR029058">
    <property type="entry name" value="AB_hydrolase_fold"/>
</dbReference>